<feature type="transmembrane region" description="Helical" evidence="9">
    <location>
        <begin position="353"/>
        <end position="375"/>
    </location>
</feature>
<evidence type="ECO:0000256" key="5">
    <source>
        <dbReference type="ARBA" id="ARBA00022777"/>
    </source>
</evidence>
<dbReference type="SMART" id="SM00220">
    <property type="entry name" value="S_TKc"/>
    <property type="match status" value="1"/>
</dbReference>
<dbReference type="PROSITE" id="PS00107">
    <property type="entry name" value="PROTEIN_KINASE_ATP"/>
    <property type="match status" value="1"/>
</dbReference>
<dbReference type="CDD" id="cd14014">
    <property type="entry name" value="STKc_PknB_like"/>
    <property type="match status" value="1"/>
</dbReference>
<keyword evidence="3" id="KW-0808">Transferase</keyword>
<evidence type="ECO:0000313" key="12">
    <source>
        <dbReference type="Proteomes" id="UP000591272"/>
    </source>
</evidence>
<dbReference type="PROSITE" id="PS50011">
    <property type="entry name" value="PROTEIN_KINASE_DOM"/>
    <property type="match status" value="1"/>
</dbReference>
<dbReference type="EC" id="2.7.11.1" evidence="1"/>
<dbReference type="Proteomes" id="UP000591272">
    <property type="component" value="Unassembled WGS sequence"/>
</dbReference>
<dbReference type="Gene3D" id="1.10.510.10">
    <property type="entry name" value="Transferase(Phosphotransferase) domain 1"/>
    <property type="match status" value="1"/>
</dbReference>
<name>A0A7Y9K9C3_9ACTN</name>
<keyword evidence="2" id="KW-0723">Serine/threonine-protein kinase</keyword>
<dbReference type="Pfam" id="PF00069">
    <property type="entry name" value="Pkinase"/>
    <property type="match status" value="1"/>
</dbReference>
<sequence length="658" mass="72029">MMPRPELVLNRRYQLVKVLGQGGMGQVWSARDLELERQVAIKVVAEGVPADAAPELIARLRREARTAGRLQHPGITAVYDIGSHDGAPYVVMELLDGRSLRELLDDSPQGLPVDQVVELAIKVADALAYAHAQGLVHRDIKPANLMALTGGGVKICDFGIARFPDTTTLTGWGVPGTRAFMAPEQSPGVVDARADMYSLGRTLQVLLTGGPASTASPDDVSRGFAARPDIPPQLRHLLLRLLASDPAARPDAATLRDRLAALRDDRDGPVGVRSLPAHVRETAPDGRPGDASPRPRPNTRTTTRRPPPDPDLFTWPEVREPRAWLAPTAMASALAWFLITAGQVWYQSPADRIVFPLFLIIVGTYSLGAMTISEWDFPDQRTSPGKEDELPDRPGLSGGLLIGFALLVAVVFYGVRVAIGAGGDRWLMLVWTLAGLVSFVTAFSTRWIHSYESGMRSLMLRSLARCRAIAETMASTIWFGEPYEDPRLPDLRDLLFELPAARFFRLEKGPFPVAVVCGPKVLLVQTTTWTSGVYRNVGYKELLRDGRAFSSGVREIEQLDRARSDWVYQVNKGHRGYAPSYSDVEAVLVVGRPADDAGEVVLGDGPSLSLSLIRCTTPAGFTEVVRSHFRRADRIDLPTVARILDHYDRTQSPGQDAR</sequence>
<keyword evidence="4 7" id="KW-0547">Nucleotide-binding</keyword>
<feature type="transmembrane region" description="Helical" evidence="9">
    <location>
        <begin position="427"/>
        <end position="448"/>
    </location>
</feature>
<reference evidence="11 12" key="1">
    <citation type="submission" date="2020-07" db="EMBL/GenBank/DDBJ databases">
        <title>Sequencing the genomes of 1000 actinobacteria strains.</title>
        <authorList>
            <person name="Klenk H.-P."/>
        </authorList>
    </citation>
    <scope>NUCLEOTIDE SEQUENCE [LARGE SCALE GENOMIC DNA]</scope>
    <source>
        <strain evidence="11 12">DSM 43461</strain>
    </source>
</reference>
<dbReference type="EMBL" id="JACCBT010000001">
    <property type="protein sequence ID" value="NYE10537.1"/>
    <property type="molecule type" value="Genomic_DNA"/>
</dbReference>
<organism evidence="11 12">
    <name type="scientific">Actinomadura citrea</name>
    <dbReference type="NCBI Taxonomy" id="46158"/>
    <lineage>
        <taxon>Bacteria</taxon>
        <taxon>Bacillati</taxon>
        <taxon>Actinomycetota</taxon>
        <taxon>Actinomycetes</taxon>
        <taxon>Streptosporangiales</taxon>
        <taxon>Thermomonosporaceae</taxon>
        <taxon>Actinomadura</taxon>
    </lineage>
</organism>
<gene>
    <name evidence="11" type="ORF">BJ999_000833</name>
</gene>
<evidence type="ECO:0000256" key="7">
    <source>
        <dbReference type="PROSITE-ProRule" id="PRU10141"/>
    </source>
</evidence>
<evidence type="ECO:0000256" key="3">
    <source>
        <dbReference type="ARBA" id="ARBA00022679"/>
    </source>
</evidence>
<dbReference type="PANTHER" id="PTHR43289:SF6">
    <property type="entry name" value="SERINE_THREONINE-PROTEIN KINASE NEKL-3"/>
    <property type="match status" value="1"/>
</dbReference>
<accession>A0A7Y9K9C3</accession>
<dbReference type="Gene3D" id="3.30.200.20">
    <property type="entry name" value="Phosphorylase Kinase, domain 1"/>
    <property type="match status" value="1"/>
</dbReference>
<evidence type="ECO:0000256" key="9">
    <source>
        <dbReference type="SAM" id="Phobius"/>
    </source>
</evidence>
<feature type="domain" description="Protein kinase" evidence="10">
    <location>
        <begin position="13"/>
        <end position="262"/>
    </location>
</feature>
<feature type="transmembrane region" description="Helical" evidence="9">
    <location>
        <begin position="324"/>
        <end position="346"/>
    </location>
</feature>
<evidence type="ECO:0000259" key="10">
    <source>
        <dbReference type="PROSITE" id="PS50011"/>
    </source>
</evidence>
<comment type="caution">
    <text evidence="11">The sequence shown here is derived from an EMBL/GenBank/DDBJ whole genome shotgun (WGS) entry which is preliminary data.</text>
</comment>
<keyword evidence="12" id="KW-1185">Reference proteome</keyword>
<evidence type="ECO:0000313" key="11">
    <source>
        <dbReference type="EMBL" id="NYE10537.1"/>
    </source>
</evidence>
<dbReference type="GO" id="GO:0004674">
    <property type="term" value="F:protein serine/threonine kinase activity"/>
    <property type="evidence" value="ECO:0007669"/>
    <property type="project" value="UniProtKB-KW"/>
</dbReference>
<evidence type="ECO:0000256" key="2">
    <source>
        <dbReference type="ARBA" id="ARBA00022527"/>
    </source>
</evidence>
<dbReference type="SUPFAM" id="SSF56112">
    <property type="entry name" value="Protein kinase-like (PK-like)"/>
    <property type="match status" value="1"/>
</dbReference>
<feature type="region of interest" description="Disordered" evidence="8">
    <location>
        <begin position="266"/>
        <end position="313"/>
    </location>
</feature>
<keyword evidence="6 7" id="KW-0067">ATP-binding</keyword>
<proteinExistence type="predicted"/>
<feature type="binding site" evidence="7">
    <location>
        <position position="42"/>
    </location>
    <ligand>
        <name>ATP</name>
        <dbReference type="ChEBI" id="CHEBI:30616"/>
    </ligand>
</feature>
<evidence type="ECO:0000256" key="8">
    <source>
        <dbReference type="SAM" id="MobiDB-lite"/>
    </source>
</evidence>
<dbReference type="InterPro" id="IPR017441">
    <property type="entry name" value="Protein_kinase_ATP_BS"/>
</dbReference>
<feature type="compositionally biased region" description="Basic and acidic residues" evidence="8">
    <location>
        <begin position="278"/>
        <end position="288"/>
    </location>
</feature>
<evidence type="ECO:0000256" key="6">
    <source>
        <dbReference type="ARBA" id="ARBA00022840"/>
    </source>
</evidence>
<dbReference type="PANTHER" id="PTHR43289">
    <property type="entry name" value="MITOGEN-ACTIVATED PROTEIN KINASE KINASE KINASE 20-RELATED"/>
    <property type="match status" value="1"/>
</dbReference>
<dbReference type="InterPro" id="IPR000719">
    <property type="entry name" value="Prot_kinase_dom"/>
</dbReference>
<keyword evidence="5" id="KW-0418">Kinase</keyword>
<keyword evidence="9" id="KW-1133">Transmembrane helix</keyword>
<protein>
    <recommendedName>
        <fullName evidence="1">non-specific serine/threonine protein kinase</fullName>
        <ecNumber evidence="1">2.7.11.1</ecNumber>
    </recommendedName>
</protein>
<keyword evidence="9" id="KW-0812">Transmembrane</keyword>
<dbReference type="AlphaFoldDB" id="A0A7Y9K9C3"/>
<dbReference type="InterPro" id="IPR011009">
    <property type="entry name" value="Kinase-like_dom_sf"/>
</dbReference>
<evidence type="ECO:0000256" key="4">
    <source>
        <dbReference type="ARBA" id="ARBA00022741"/>
    </source>
</evidence>
<feature type="transmembrane region" description="Helical" evidence="9">
    <location>
        <begin position="395"/>
        <end position="415"/>
    </location>
</feature>
<dbReference type="GO" id="GO:0005524">
    <property type="term" value="F:ATP binding"/>
    <property type="evidence" value="ECO:0007669"/>
    <property type="project" value="UniProtKB-UniRule"/>
</dbReference>
<keyword evidence="9" id="KW-0472">Membrane</keyword>
<evidence type="ECO:0000256" key="1">
    <source>
        <dbReference type="ARBA" id="ARBA00012513"/>
    </source>
</evidence>